<keyword evidence="2" id="KW-0812">Transmembrane</keyword>
<feature type="region of interest" description="Disordered" evidence="1">
    <location>
        <begin position="252"/>
        <end position="345"/>
    </location>
</feature>
<feature type="region of interest" description="Disordered" evidence="1">
    <location>
        <begin position="201"/>
        <end position="227"/>
    </location>
</feature>
<name>A0A6A6JR42_WESOR</name>
<dbReference type="EMBL" id="ML986487">
    <property type="protein sequence ID" value="KAF2279101.1"/>
    <property type="molecule type" value="Genomic_DNA"/>
</dbReference>
<feature type="compositionally biased region" description="Basic and acidic residues" evidence="1">
    <location>
        <begin position="252"/>
        <end position="280"/>
    </location>
</feature>
<feature type="compositionally biased region" description="Basic and acidic residues" evidence="1">
    <location>
        <begin position="34"/>
        <end position="48"/>
    </location>
</feature>
<evidence type="ECO:0000256" key="2">
    <source>
        <dbReference type="SAM" id="Phobius"/>
    </source>
</evidence>
<feature type="transmembrane region" description="Helical" evidence="2">
    <location>
        <begin position="62"/>
        <end position="85"/>
    </location>
</feature>
<reference evidence="3" key="1">
    <citation type="journal article" date="2020" name="Stud. Mycol.">
        <title>101 Dothideomycetes genomes: a test case for predicting lifestyles and emergence of pathogens.</title>
        <authorList>
            <person name="Haridas S."/>
            <person name="Albert R."/>
            <person name="Binder M."/>
            <person name="Bloem J."/>
            <person name="Labutti K."/>
            <person name="Salamov A."/>
            <person name="Andreopoulos B."/>
            <person name="Baker S."/>
            <person name="Barry K."/>
            <person name="Bills G."/>
            <person name="Bluhm B."/>
            <person name="Cannon C."/>
            <person name="Castanera R."/>
            <person name="Culley D."/>
            <person name="Daum C."/>
            <person name="Ezra D."/>
            <person name="Gonzalez J."/>
            <person name="Henrissat B."/>
            <person name="Kuo A."/>
            <person name="Liang C."/>
            <person name="Lipzen A."/>
            <person name="Lutzoni F."/>
            <person name="Magnuson J."/>
            <person name="Mondo S."/>
            <person name="Nolan M."/>
            <person name="Ohm R."/>
            <person name="Pangilinan J."/>
            <person name="Park H.-J."/>
            <person name="Ramirez L."/>
            <person name="Alfaro M."/>
            <person name="Sun H."/>
            <person name="Tritt A."/>
            <person name="Yoshinaga Y."/>
            <person name="Zwiers L.-H."/>
            <person name="Turgeon B."/>
            <person name="Goodwin S."/>
            <person name="Spatafora J."/>
            <person name="Crous P."/>
            <person name="Grigoriev I."/>
        </authorList>
    </citation>
    <scope>NUCLEOTIDE SEQUENCE</scope>
    <source>
        <strain evidence="3">CBS 379.55</strain>
    </source>
</reference>
<protein>
    <submittedName>
        <fullName evidence="3">Uncharacterized protein</fullName>
    </submittedName>
</protein>
<keyword evidence="4" id="KW-1185">Reference proteome</keyword>
<dbReference type="AlphaFoldDB" id="A0A6A6JR42"/>
<proteinExistence type="predicted"/>
<dbReference type="Proteomes" id="UP000800097">
    <property type="component" value="Unassembled WGS sequence"/>
</dbReference>
<evidence type="ECO:0000256" key="1">
    <source>
        <dbReference type="SAM" id="MobiDB-lite"/>
    </source>
</evidence>
<dbReference type="GeneID" id="54555304"/>
<organism evidence="3 4">
    <name type="scientific">Westerdykella ornata</name>
    <dbReference type="NCBI Taxonomy" id="318751"/>
    <lineage>
        <taxon>Eukaryota</taxon>
        <taxon>Fungi</taxon>
        <taxon>Dikarya</taxon>
        <taxon>Ascomycota</taxon>
        <taxon>Pezizomycotina</taxon>
        <taxon>Dothideomycetes</taxon>
        <taxon>Pleosporomycetidae</taxon>
        <taxon>Pleosporales</taxon>
        <taxon>Sporormiaceae</taxon>
        <taxon>Westerdykella</taxon>
    </lineage>
</organism>
<evidence type="ECO:0000313" key="3">
    <source>
        <dbReference type="EMBL" id="KAF2279101.1"/>
    </source>
</evidence>
<dbReference type="RefSeq" id="XP_033656640.1">
    <property type="nucleotide sequence ID" value="XM_033802129.1"/>
</dbReference>
<evidence type="ECO:0000313" key="4">
    <source>
        <dbReference type="Proteomes" id="UP000800097"/>
    </source>
</evidence>
<accession>A0A6A6JR42</accession>
<feature type="transmembrane region" description="Helical" evidence="2">
    <location>
        <begin position="355"/>
        <end position="378"/>
    </location>
</feature>
<sequence>MSHQRPSSAASMHTIFDAELKTVDARPISTIPADHSDPNHPHNGDVERQIGSPRKSLPSKKILWILGLVLLALGTLGAAVGLGVWSGKNHGESSDDAGRVENATATVFTTVDPVDIATTTLIKTIDGTSATTIVTLAPMPNNQVCKKGGRWPSEELCREACVGIQGYELVHCGKFDDKGHFWQCHQCAAVKPTVSFKPPVPVEATPIPDPKSVASPPGSSGPKEEKEGQCLISGHFSSKDECSDHCKIGAAGDEKVASSRPRKREDPDHCNITTDRRTELEINSSRPKTRPPDNSNQPASEPMSANKLTNIPLHAAENPISPSGINMPAERYPTDLPPRRRKPSRLSNILHNRKLGIAVGLLLFSLLVVGTAALGFFVGGRRNNEGKTTVHANASYPIATVRPTETVKVIVGWETATQLVTHAQGLSTTMVTIFVTPPNKMDGVAEMTRNMGSDSRTE</sequence>
<feature type="compositionally biased region" description="Polar residues" evidence="1">
    <location>
        <begin position="281"/>
        <end position="299"/>
    </location>
</feature>
<gene>
    <name evidence="3" type="ORF">EI97DRAFT_484943</name>
</gene>
<feature type="region of interest" description="Disordered" evidence="1">
    <location>
        <begin position="29"/>
        <end position="53"/>
    </location>
</feature>
<keyword evidence="2" id="KW-1133">Transmembrane helix</keyword>
<keyword evidence="2" id="KW-0472">Membrane</keyword>